<organism evidence="2 3">
    <name type="scientific">Roseospira goensis</name>
    <dbReference type="NCBI Taxonomy" id="391922"/>
    <lineage>
        <taxon>Bacteria</taxon>
        <taxon>Pseudomonadati</taxon>
        <taxon>Pseudomonadota</taxon>
        <taxon>Alphaproteobacteria</taxon>
        <taxon>Rhodospirillales</taxon>
        <taxon>Rhodospirillaceae</taxon>
        <taxon>Roseospira</taxon>
    </lineage>
</organism>
<keyword evidence="3" id="KW-1185">Reference proteome</keyword>
<gene>
    <name evidence="2" type="ORF">GGD88_000040</name>
</gene>
<reference evidence="2 3" key="1">
    <citation type="submission" date="2020-08" db="EMBL/GenBank/DDBJ databases">
        <title>Genome sequencing of Purple Non-Sulfur Bacteria from various extreme environments.</title>
        <authorList>
            <person name="Mayer M."/>
        </authorList>
    </citation>
    <scope>NUCLEOTIDE SEQUENCE [LARGE SCALE GENOMIC DNA]</scope>
    <source>
        <strain evidence="2 3">JA135</strain>
    </source>
</reference>
<dbReference type="AlphaFoldDB" id="A0A7W6RXC9"/>
<keyword evidence="1" id="KW-0732">Signal</keyword>
<proteinExistence type="predicted"/>
<feature type="chain" id="PRO_5031128244" evidence="1">
    <location>
        <begin position="20"/>
        <end position="256"/>
    </location>
</feature>
<dbReference type="Pfam" id="PF19630">
    <property type="entry name" value="DUF6134"/>
    <property type="match status" value="1"/>
</dbReference>
<comment type="caution">
    <text evidence="2">The sequence shown here is derived from an EMBL/GenBank/DDBJ whole genome shotgun (WGS) entry which is preliminary data.</text>
</comment>
<feature type="signal peptide" evidence="1">
    <location>
        <begin position="1"/>
        <end position="19"/>
    </location>
</feature>
<protein>
    <submittedName>
        <fullName evidence="2">Uncharacterized protein</fullName>
    </submittedName>
</protein>
<sequence length="256" mass="27712">MARATRLGVWAASAVLALAALVGPSGGAAATEAASSQTDGSFAKTQLAARASALEALYPNGLRFDVVRKGDVVGSHRTRFRRDGSDLVAESRMDLAITLLGFTVFRYDYRSTGTWRDGVPVALTAETNEDGDVRAVQARWTGDTLTVHGSKGRLTADRPLFPTNHWNPAVLTEDRVLNSITGGLNAVTITPGPIERVRTGTGPREARRFDYTGDLRVSAWYDARGRWVKLRFEGRDGTPVEYVCRECGGDQAARAR</sequence>
<accession>A0A7W6RXC9</accession>
<evidence type="ECO:0000313" key="2">
    <source>
        <dbReference type="EMBL" id="MBB4284334.1"/>
    </source>
</evidence>
<dbReference type="EMBL" id="JACIGI010000001">
    <property type="protein sequence ID" value="MBB4284334.1"/>
    <property type="molecule type" value="Genomic_DNA"/>
</dbReference>
<dbReference type="Proteomes" id="UP000555728">
    <property type="component" value="Unassembled WGS sequence"/>
</dbReference>
<dbReference type="RefSeq" id="WP_184430821.1">
    <property type="nucleotide sequence ID" value="NZ_JACIGI010000001.1"/>
</dbReference>
<dbReference type="InterPro" id="IPR045767">
    <property type="entry name" value="DUF6134"/>
</dbReference>
<name>A0A7W6RXC9_9PROT</name>
<evidence type="ECO:0000313" key="3">
    <source>
        <dbReference type="Proteomes" id="UP000555728"/>
    </source>
</evidence>
<evidence type="ECO:0000256" key="1">
    <source>
        <dbReference type="SAM" id="SignalP"/>
    </source>
</evidence>